<accession>A0ABV8GZB6</accession>
<comment type="caution">
    <text evidence="1">The sequence shown here is derived from an EMBL/GenBank/DDBJ whole genome shotgun (WGS) entry which is preliminary data.</text>
</comment>
<gene>
    <name evidence="1" type="ORF">ACFOUV_10775</name>
</gene>
<name>A0ABV8GZB6_9BACI</name>
<reference evidence="2" key="1">
    <citation type="journal article" date="2019" name="Int. J. Syst. Evol. Microbiol.">
        <title>The Global Catalogue of Microorganisms (GCM) 10K type strain sequencing project: providing services to taxonomists for standard genome sequencing and annotation.</title>
        <authorList>
            <consortium name="The Broad Institute Genomics Platform"/>
            <consortium name="The Broad Institute Genome Sequencing Center for Infectious Disease"/>
            <person name="Wu L."/>
            <person name="Ma J."/>
        </authorList>
    </citation>
    <scope>NUCLEOTIDE SEQUENCE [LARGE SCALE GENOMIC DNA]</scope>
    <source>
        <strain evidence="2">IBRC-M 10703</strain>
    </source>
</reference>
<protein>
    <submittedName>
        <fullName evidence="1">Uncharacterized protein</fullName>
    </submittedName>
</protein>
<keyword evidence="2" id="KW-1185">Reference proteome</keyword>
<proteinExistence type="predicted"/>
<dbReference type="Proteomes" id="UP001595772">
    <property type="component" value="Unassembled WGS sequence"/>
</dbReference>
<evidence type="ECO:0000313" key="2">
    <source>
        <dbReference type="Proteomes" id="UP001595772"/>
    </source>
</evidence>
<dbReference type="RefSeq" id="WP_379496777.1">
    <property type="nucleotide sequence ID" value="NZ_JBHSAO010000008.1"/>
</dbReference>
<organism evidence="1 2">
    <name type="scientific">Oceanobacillus longus</name>
    <dbReference type="NCBI Taxonomy" id="930120"/>
    <lineage>
        <taxon>Bacteria</taxon>
        <taxon>Bacillati</taxon>
        <taxon>Bacillota</taxon>
        <taxon>Bacilli</taxon>
        <taxon>Bacillales</taxon>
        <taxon>Bacillaceae</taxon>
        <taxon>Oceanobacillus</taxon>
    </lineage>
</organism>
<dbReference type="EMBL" id="JBHSAO010000008">
    <property type="protein sequence ID" value="MFC4024276.1"/>
    <property type="molecule type" value="Genomic_DNA"/>
</dbReference>
<sequence>MLIEHQLPLVSVSFTNTIHNFTEGDRFISQELESGDIYYQPTEILPFPEAGDTNIYINATFKANGNLIHIDHDEELLFQ</sequence>
<evidence type="ECO:0000313" key="1">
    <source>
        <dbReference type="EMBL" id="MFC4024276.1"/>
    </source>
</evidence>